<dbReference type="AlphaFoldDB" id="A0A3B1BK73"/>
<proteinExistence type="predicted"/>
<dbReference type="Pfam" id="PF00731">
    <property type="entry name" value="AIRC"/>
    <property type="match status" value="1"/>
</dbReference>
<dbReference type="NCBIfam" id="NF033503">
    <property type="entry name" value="LarB"/>
    <property type="match status" value="1"/>
</dbReference>
<dbReference type="InterPro" id="IPR000031">
    <property type="entry name" value="PurE_dom"/>
</dbReference>
<dbReference type="SUPFAM" id="SSF52255">
    <property type="entry name" value="N5-CAIR mutase (phosphoribosylaminoimidazole carboxylase, PurE)"/>
    <property type="match status" value="1"/>
</dbReference>
<protein>
    <submittedName>
        <fullName evidence="2">Circadian phase modifier</fullName>
    </submittedName>
</protein>
<dbReference type="InterPro" id="IPR039476">
    <property type="entry name" value="P2CMN_synthase_LarB"/>
</dbReference>
<organism evidence="2">
    <name type="scientific">hydrothermal vent metagenome</name>
    <dbReference type="NCBI Taxonomy" id="652676"/>
    <lineage>
        <taxon>unclassified sequences</taxon>
        <taxon>metagenomes</taxon>
        <taxon>ecological metagenomes</taxon>
    </lineage>
</organism>
<dbReference type="PANTHER" id="PTHR43064:SF1">
    <property type="entry name" value="SLL1489 PROTEIN"/>
    <property type="match status" value="1"/>
</dbReference>
<dbReference type="Gene3D" id="3.40.50.1970">
    <property type="match status" value="1"/>
</dbReference>
<dbReference type="GO" id="GO:0006189">
    <property type="term" value="P:'de novo' IMP biosynthetic process"/>
    <property type="evidence" value="ECO:0007669"/>
    <property type="project" value="InterPro"/>
</dbReference>
<dbReference type="PANTHER" id="PTHR43064">
    <property type="entry name" value="PHOSPHORIBOSYLAMINOIMIDAZOLE CARBOXYLASE-RELATED"/>
    <property type="match status" value="1"/>
</dbReference>
<feature type="domain" description="PurE" evidence="1">
    <location>
        <begin position="118"/>
        <end position="250"/>
    </location>
</feature>
<sequence>MTHRELDKILNLLYDNKIAPAEAMKKLKGFPSEDVGFADVDHHRAIRQGFPEVVYCEGKDEKDSVAIIKKIVDMKHPVLATRSSKQVYTKVKRFAKNAKFHERSRAITIESKKIKRAGFVLVLSAGTSDIPVAEEAAVTADIMGSRVKTVYDVGVAGIHRLFKHSDKIEKARVIIVVAGMDGALASVVGGLAPCPVVAVPTSVGYGASFGGLSALLAMLNSCAGGVAVQNIDNGFGAGALAHKINSLPGIDK</sequence>
<dbReference type="EMBL" id="UOGC01000075">
    <property type="protein sequence ID" value="VAX18696.1"/>
    <property type="molecule type" value="Genomic_DNA"/>
</dbReference>
<gene>
    <name evidence="2" type="ORF">MNBD_NITROSPINAE01-1957</name>
</gene>
<accession>A0A3B1BK73</accession>
<dbReference type="GO" id="GO:0016787">
    <property type="term" value="F:hydrolase activity"/>
    <property type="evidence" value="ECO:0007669"/>
    <property type="project" value="InterPro"/>
</dbReference>
<evidence type="ECO:0000259" key="1">
    <source>
        <dbReference type="SMART" id="SM01001"/>
    </source>
</evidence>
<name>A0A3B1BK73_9ZZZZ</name>
<dbReference type="SMART" id="SM01001">
    <property type="entry name" value="AIRC"/>
    <property type="match status" value="1"/>
</dbReference>
<evidence type="ECO:0000313" key="2">
    <source>
        <dbReference type="EMBL" id="VAX18696.1"/>
    </source>
</evidence>
<reference evidence="2" key="1">
    <citation type="submission" date="2018-06" db="EMBL/GenBank/DDBJ databases">
        <authorList>
            <person name="Zhirakovskaya E."/>
        </authorList>
    </citation>
    <scope>NUCLEOTIDE SEQUENCE</scope>
</reference>